<sequence length="232" mass="24665">MSPRVQRRPGGSSGMIVVEAVFVYPVVFMVLALVLFLGDIYYQRARVEAIVLDASIRGASQVASASLPKIAINPDTGRGSLDPSEIRNDPYRYIFSGTAGTATDEALRGTRTLVDELLNAETASFFGLAPKFDGRGATVTYESKIVRGEVSVEASYGIGVPVHKALIPSGEVRLNLDARATSTVTPMGELVRNIDMMDDLYEASGGKEIGDSVETIATAVSNFESAIAGIVK</sequence>
<comment type="caution">
    <text evidence="2">The sequence shown here is derived from an EMBL/GenBank/DDBJ whole genome shotgun (WGS) entry which is preliminary data.</text>
</comment>
<organism evidence="2 3">
    <name type="scientific">Flavimobilis rhizosphaerae</name>
    <dbReference type="NCBI Taxonomy" id="2775421"/>
    <lineage>
        <taxon>Bacteria</taxon>
        <taxon>Bacillati</taxon>
        <taxon>Actinomycetota</taxon>
        <taxon>Actinomycetes</taxon>
        <taxon>Micrococcales</taxon>
        <taxon>Jonesiaceae</taxon>
        <taxon>Flavimobilis</taxon>
    </lineage>
</organism>
<dbReference type="Proteomes" id="UP000642107">
    <property type="component" value="Unassembled WGS sequence"/>
</dbReference>
<evidence type="ECO:0000256" key="1">
    <source>
        <dbReference type="SAM" id="Phobius"/>
    </source>
</evidence>
<dbReference type="EMBL" id="JACZDF010000002">
    <property type="protein sequence ID" value="MBD9698785.1"/>
    <property type="molecule type" value="Genomic_DNA"/>
</dbReference>
<keyword evidence="1" id="KW-1133">Transmembrane helix</keyword>
<proteinExistence type="predicted"/>
<name>A0ABR9DS57_9MICO</name>
<keyword evidence="3" id="KW-1185">Reference proteome</keyword>
<feature type="transmembrane region" description="Helical" evidence="1">
    <location>
        <begin position="21"/>
        <end position="42"/>
    </location>
</feature>
<protein>
    <recommendedName>
        <fullName evidence="4">TadE-like protein</fullName>
    </recommendedName>
</protein>
<gene>
    <name evidence="2" type="ORF">IGS67_04655</name>
</gene>
<evidence type="ECO:0000313" key="3">
    <source>
        <dbReference type="Proteomes" id="UP000642107"/>
    </source>
</evidence>
<evidence type="ECO:0000313" key="2">
    <source>
        <dbReference type="EMBL" id="MBD9698785.1"/>
    </source>
</evidence>
<accession>A0ABR9DS57</accession>
<keyword evidence="1" id="KW-0472">Membrane</keyword>
<evidence type="ECO:0008006" key="4">
    <source>
        <dbReference type="Google" id="ProtNLM"/>
    </source>
</evidence>
<keyword evidence="1" id="KW-0812">Transmembrane</keyword>
<reference evidence="2 3" key="1">
    <citation type="submission" date="2020-09" db="EMBL/GenBank/DDBJ databases">
        <title>Flavimobilis rhizosphaerae sp. nov., isolated from rhizosphere soil of Spartina alterniflora.</title>
        <authorList>
            <person name="Hanqin C."/>
        </authorList>
    </citation>
    <scope>NUCLEOTIDE SEQUENCE [LARGE SCALE GENOMIC DNA]</scope>
    <source>
        <strain evidence="2 3">GY 10621</strain>
    </source>
</reference>
<dbReference type="RefSeq" id="WP_192278371.1">
    <property type="nucleotide sequence ID" value="NZ_JACZDF010000002.1"/>
</dbReference>